<name>A0A434ABD5_9FLAO</name>
<evidence type="ECO:0000313" key="1">
    <source>
        <dbReference type="EMBL" id="RUT71685.1"/>
    </source>
</evidence>
<dbReference type="Proteomes" id="UP000288102">
    <property type="component" value="Unassembled WGS sequence"/>
</dbReference>
<dbReference type="OrthoDB" id="1371279at2"/>
<dbReference type="AlphaFoldDB" id="A0A434ABD5"/>
<organism evidence="1 2">
    <name type="scientific">Flavobacterium cupreum</name>
    <dbReference type="NCBI Taxonomy" id="2133766"/>
    <lineage>
        <taxon>Bacteria</taxon>
        <taxon>Pseudomonadati</taxon>
        <taxon>Bacteroidota</taxon>
        <taxon>Flavobacteriia</taxon>
        <taxon>Flavobacteriales</taxon>
        <taxon>Flavobacteriaceae</taxon>
        <taxon>Flavobacterium</taxon>
    </lineage>
</organism>
<dbReference type="Pfam" id="PF07377">
    <property type="entry name" value="DUF1493"/>
    <property type="match status" value="1"/>
</dbReference>
<keyword evidence="2" id="KW-1185">Reference proteome</keyword>
<proteinExistence type="predicted"/>
<protein>
    <submittedName>
        <fullName evidence="1">DUF1493 family protein</fullName>
    </submittedName>
</protein>
<gene>
    <name evidence="1" type="ORF">D0817_03090</name>
</gene>
<sequence>MDLNLKKMVQLETEIANFFKSTTGLRDIDLNTNIGDEKYKIFDLDAENLMETFFKKYNIDYSNFIVSKYFIYPNYSWRSLVFIRLFFDKVEYPLKPALTIKHLIEVAKRKEWFDPS</sequence>
<accession>A0A434ABD5</accession>
<dbReference type="InterPro" id="IPR010862">
    <property type="entry name" value="DUF1493"/>
</dbReference>
<evidence type="ECO:0000313" key="2">
    <source>
        <dbReference type="Proteomes" id="UP000288102"/>
    </source>
</evidence>
<reference evidence="2" key="1">
    <citation type="journal article" date="2019" name="Syst. Appl. Microbiol.">
        <title>Flavobacterium circumlabens sp. nov. and Flavobacterium cupreum sp. nov., two psychrotrophic species isolated from Antarctic environmental samples.</title>
        <authorList>
            <person name="Kralova S."/>
            <person name="Busse H.-J."/>
            <person name="Svec P."/>
            <person name="Maslanova I."/>
            <person name="Stankova E."/>
            <person name="Bartak M."/>
            <person name="Sedlacek I."/>
        </authorList>
    </citation>
    <scope>NUCLEOTIDE SEQUENCE [LARGE SCALE GENOMIC DNA]</scope>
    <source>
        <strain evidence="2">CCM 8825</strain>
    </source>
</reference>
<dbReference type="EMBL" id="QWDM01000002">
    <property type="protein sequence ID" value="RUT71685.1"/>
    <property type="molecule type" value="Genomic_DNA"/>
</dbReference>
<comment type="caution">
    <text evidence="1">The sequence shown here is derived from an EMBL/GenBank/DDBJ whole genome shotgun (WGS) entry which is preliminary data.</text>
</comment>